<feature type="transmembrane region" description="Helical" evidence="1">
    <location>
        <begin position="50"/>
        <end position="70"/>
    </location>
</feature>
<dbReference type="EMBL" id="JADOUF010000001">
    <property type="protein sequence ID" value="MBG6139049.1"/>
    <property type="molecule type" value="Genomic_DNA"/>
</dbReference>
<dbReference type="RefSeq" id="WP_197005744.1">
    <property type="nucleotide sequence ID" value="NZ_BONS01000011.1"/>
</dbReference>
<dbReference type="AlphaFoldDB" id="A0A8J7GV35"/>
<feature type="transmembrane region" description="Helical" evidence="1">
    <location>
        <begin position="104"/>
        <end position="124"/>
    </location>
</feature>
<evidence type="ECO:0000313" key="2">
    <source>
        <dbReference type="EMBL" id="MBG6139049.1"/>
    </source>
</evidence>
<organism evidence="2 3">
    <name type="scientific">Longispora fulva</name>
    <dbReference type="NCBI Taxonomy" id="619741"/>
    <lineage>
        <taxon>Bacteria</taxon>
        <taxon>Bacillati</taxon>
        <taxon>Actinomycetota</taxon>
        <taxon>Actinomycetes</taxon>
        <taxon>Micromonosporales</taxon>
        <taxon>Micromonosporaceae</taxon>
        <taxon>Longispora</taxon>
    </lineage>
</organism>
<sequence length="133" mass="14225">MSSPLRRGQRWPIYPVRVLCLLLAALVLTQAALAGGFISGHVALLGIHSANAILIALIATVLVPCTALLVRPGRGPWWPVPASAGLWILIVTQIGLGYGRVLQGHVPLGMSIFGVLAVLTVWSFRYRPKWTGA</sequence>
<keyword evidence="1" id="KW-0812">Transmembrane</keyword>
<name>A0A8J7GV35_9ACTN</name>
<accession>A0A8J7GV35</accession>
<keyword evidence="1" id="KW-1133">Transmembrane helix</keyword>
<dbReference type="Proteomes" id="UP000622552">
    <property type="component" value="Unassembled WGS sequence"/>
</dbReference>
<keyword evidence="1" id="KW-0472">Membrane</keyword>
<feature type="transmembrane region" description="Helical" evidence="1">
    <location>
        <begin position="77"/>
        <end position="98"/>
    </location>
</feature>
<evidence type="ECO:0000256" key="1">
    <source>
        <dbReference type="SAM" id="Phobius"/>
    </source>
</evidence>
<comment type="caution">
    <text evidence="2">The sequence shown here is derived from an EMBL/GenBank/DDBJ whole genome shotgun (WGS) entry which is preliminary data.</text>
</comment>
<protein>
    <submittedName>
        <fullName evidence="2">Multidrug efflux pump subunit AcrB</fullName>
    </submittedName>
</protein>
<proteinExistence type="predicted"/>
<evidence type="ECO:0000313" key="3">
    <source>
        <dbReference type="Proteomes" id="UP000622552"/>
    </source>
</evidence>
<gene>
    <name evidence="2" type="ORF">IW245_005243</name>
</gene>
<reference evidence="2" key="1">
    <citation type="submission" date="2020-11" db="EMBL/GenBank/DDBJ databases">
        <title>Sequencing the genomes of 1000 actinobacteria strains.</title>
        <authorList>
            <person name="Klenk H.-P."/>
        </authorList>
    </citation>
    <scope>NUCLEOTIDE SEQUENCE</scope>
    <source>
        <strain evidence="2">DSM 45356</strain>
    </source>
</reference>
<keyword evidence="3" id="KW-1185">Reference proteome</keyword>